<evidence type="ECO:0000256" key="1">
    <source>
        <dbReference type="ARBA" id="ARBA00004141"/>
    </source>
</evidence>
<evidence type="ECO:0000259" key="8">
    <source>
        <dbReference type="PROSITE" id="PS51380"/>
    </source>
</evidence>
<feature type="transmembrane region" description="Helical" evidence="7">
    <location>
        <begin position="700"/>
        <end position="723"/>
    </location>
</feature>
<gene>
    <name evidence="10" type="ORF">D0862_04359</name>
</gene>
<evidence type="ECO:0000256" key="7">
    <source>
        <dbReference type="SAM" id="Phobius"/>
    </source>
</evidence>
<feature type="domain" description="SPX" evidence="9">
    <location>
        <begin position="62"/>
        <end position="552"/>
    </location>
</feature>
<evidence type="ECO:0000256" key="5">
    <source>
        <dbReference type="ARBA" id="ARBA00023136"/>
    </source>
</evidence>
<evidence type="ECO:0000313" key="11">
    <source>
        <dbReference type="Proteomes" id="UP000281468"/>
    </source>
</evidence>
<feature type="transmembrane region" description="Helical" evidence="7">
    <location>
        <begin position="651"/>
        <end position="679"/>
    </location>
</feature>
<evidence type="ECO:0000256" key="6">
    <source>
        <dbReference type="SAM" id="MobiDB-lite"/>
    </source>
</evidence>
<comment type="subcellular location">
    <subcellularLocation>
        <location evidence="1">Membrane</location>
        <topology evidence="1">Multi-pass membrane protein</topology>
    </subcellularLocation>
</comment>
<dbReference type="PANTHER" id="PTHR10783:SF103">
    <property type="entry name" value="SOLUTE CARRIER FAMILY 53 MEMBER 1"/>
    <property type="match status" value="1"/>
</dbReference>
<feature type="region of interest" description="Disordered" evidence="6">
    <location>
        <begin position="1080"/>
        <end position="1117"/>
    </location>
</feature>
<feature type="transmembrane region" description="Helical" evidence="7">
    <location>
        <begin position="608"/>
        <end position="631"/>
    </location>
</feature>
<name>A0A3M7H1I1_HORWE</name>
<evidence type="ECO:0000256" key="2">
    <source>
        <dbReference type="ARBA" id="ARBA00009665"/>
    </source>
</evidence>
<dbReference type="PROSITE" id="PS51382">
    <property type="entry name" value="SPX"/>
    <property type="match status" value="1"/>
</dbReference>
<feature type="domain" description="EXS" evidence="8">
    <location>
        <begin position="811"/>
        <end position="1007"/>
    </location>
</feature>
<dbReference type="GO" id="GO:0006817">
    <property type="term" value="P:phosphate ion transport"/>
    <property type="evidence" value="ECO:0007669"/>
    <property type="project" value="TreeGrafter"/>
</dbReference>
<feature type="region of interest" description="Disordered" evidence="6">
    <location>
        <begin position="97"/>
        <end position="120"/>
    </location>
</feature>
<evidence type="ECO:0000256" key="3">
    <source>
        <dbReference type="ARBA" id="ARBA00022692"/>
    </source>
</evidence>
<dbReference type="Proteomes" id="UP000281468">
    <property type="component" value="Unassembled WGS sequence"/>
</dbReference>
<organism evidence="10 11">
    <name type="scientific">Hortaea werneckii</name>
    <name type="common">Black yeast</name>
    <name type="synonym">Cladosporium werneckii</name>
    <dbReference type="NCBI Taxonomy" id="91943"/>
    <lineage>
        <taxon>Eukaryota</taxon>
        <taxon>Fungi</taxon>
        <taxon>Dikarya</taxon>
        <taxon>Ascomycota</taxon>
        <taxon>Pezizomycotina</taxon>
        <taxon>Dothideomycetes</taxon>
        <taxon>Dothideomycetidae</taxon>
        <taxon>Mycosphaerellales</taxon>
        <taxon>Teratosphaeriaceae</taxon>
        <taxon>Hortaea</taxon>
    </lineage>
</organism>
<evidence type="ECO:0000259" key="9">
    <source>
        <dbReference type="PROSITE" id="PS51382"/>
    </source>
</evidence>
<keyword evidence="5 7" id="KW-0472">Membrane</keyword>
<comment type="similarity">
    <text evidence="2">Belongs to the SYG1 (TC 2.A.94) family.</text>
</comment>
<reference evidence="10 11" key="1">
    <citation type="journal article" date="2018" name="BMC Genomics">
        <title>Genomic evidence for intraspecific hybridization in a clonal and extremely halotolerant yeast.</title>
        <authorList>
            <person name="Gostincar C."/>
            <person name="Stajich J.E."/>
            <person name="Zupancic J."/>
            <person name="Zalar P."/>
            <person name="Gunde-Cimerman N."/>
        </authorList>
    </citation>
    <scope>NUCLEOTIDE SEQUENCE [LARGE SCALE GENOMIC DNA]</scope>
    <source>
        <strain evidence="10 11">EXF-171</strain>
    </source>
</reference>
<dbReference type="Pfam" id="PF03124">
    <property type="entry name" value="EXS"/>
    <property type="match status" value="1"/>
</dbReference>
<dbReference type="EMBL" id="QWIQ01000104">
    <property type="protein sequence ID" value="RMZ07194.1"/>
    <property type="molecule type" value="Genomic_DNA"/>
</dbReference>
<dbReference type="PROSITE" id="PS51380">
    <property type="entry name" value="EXS"/>
    <property type="match status" value="1"/>
</dbReference>
<keyword evidence="3 7" id="KW-0812">Transmembrane</keyword>
<evidence type="ECO:0000313" key="10">
    <source>
        <dbReference type="EMBL" id="RMZ07194.1"/>
    </source>
</evidence>
<sequence>TSARSPHVLRPHVPFARDGTVKREGPVCLSTATHGGDFLFVRPRTSWTSDSIAERPACLRLMKFAKELEEQAVPEWRYKYLDYKAGKKKIKAVTKAIRNADAPPSTERRPSKPKSPFSSLRDAPVYSFLQIGRTGTQVPPKQSLDATTPLQRSRSENEARESPYLSQLGDNAVDATPRARPILSERSPLVPGGQQQPQTQQKGRMTRYGSIIGTPPTDGSPIMERLRLAPSLELPEPALDDEDDRRQYKESSETVRPDARASEDLQRPSLNRDRHTVATETVTLPPPSHRGNAYDTARPTDSALRRRSFFHPRPPQQADIALEAYRELDFRQTEFFRFLDAELQKIESFYEERERAARDRMSVLREQLHIMRDRRLEDILAAQARNPERDKAVPAHLRGNGAQQTAANNAEDVQVPITSALENGNAQLDKIKAYRRAHPLKASFDVTRETLERYRTGRLGKTSKAMGDLGTPRGLTAQQRLEHHRDYVRRNGAHTDPPYRTAKRKLKVAMAEFYRGLELLKGYAMLNRTAFRKIGKKFDKTGVTSGAGKEYVASHVNTAPFVQSGTLDELLLEVEDLYARYFERGNHKIAASKLRAKANRSGSFYGPVLRTGLLLAAGFVLGLQGVVYGSMHQYPEPGNISEERRAMEASYLMQIYGGYFLMLLLVGLFCVDTAVFTHFKVNYQFIFDFNTRHFLDWKELCELPAWFAFLLGLTLWLNFTIMAGGDVMYVYWPVVLVGLSLVLLFIPPPWFYFKARAWFLASNFRLLLAGLYPVEFRDFFLGDMFCSQTYAMGNIELFFCAYARHWNGMGQCNSSHSRLLGFFQTLPGIWRLFQCLRRYYDSGLWTHLANGLKYTATISQYVSLSLWRIAKPSYSLEALFIACATMNSCYCIFWDLFYDWSMPMSIYHQPPLLRDQLAYRRHKWFYYAAIAIDPILRFNWIFYVIYADEVQHASLISFLISLSEVFRRGMWVLFRVENEHSTNVGRYRAQRDPALPYDVSGPSNQEGLLEDIATRADGQEGAQEVAVQVPGRDEESGSASGPAPPPSGSLRQRWLNGSPAHSSPVVAAFKRAQNTMLAAHALDYERKKPSEDEEARRASDDDDDDEDDDDDDEVEAA</sequence>
<dbReference type="AlphaFoldDB" id="A0A3M7H1I1"/>
<dbReference type="CDD" id="cd14475">
    <property type="entry name" value="SPX_SYG1_like"/>
    <property type="match status" value="1"/>
</dbReference>
<dbReference type="PANTHER" id="PTHR10783">
    <property type="entry name" value="XENOTROPIC AND POLYTROPIC RETROVIRUS RECEPTOR 1-RELATED"/>
    <property type="match status" value="1"/>
</dbReference>
<feature type="transmembrane region" description="Helical" evidence="7">
    <location>
        <begin position="729"/>
        <end position="746"/>
    </location>
</feature>
<dbReference type="VEuPathDB" id="FungiDB:BTJ68_08335"/>
<feature type="compositionally biased region" description="Basic and acidic residues" evidence="6">
    <location>
        <begin position="1082"/>
        <end position="1099"/>
    </location>
</feature>
<feature type="compositionally biased region" description="Low complexity" evidence="6">
    <location>
        <begin position="191"/>
        <end position="201"/>
    </location>
</feature>
<feature type="compositionally biased region" description="Basic and acidic residues" evidence="6">
    <location>
        <begin position="244"/>
        <end position="277"/>
    </location>
</feature>
<dbReference type="GO" id="GO:0000822">
    <property type="term" value="F:inositol hexakisphosphate binding"/>
    <property type="evidence" value="ECO:0007669"/>
    <property type="project" value="TreeGrafter"/>
</dbReference>
<feature type="region of interest" description="Disordered" evidence="6">
    <location>
        <begin position="1019"/>
        <end position="1061"/>
    </location>
</feature>
<accession>A0A3M7H1I1</accession>
<keyword evidence="4 7" id="KW-1133">Transmembrane helix</keyword>
<feature type="compositionally biased region" description="Acidic residues" evidence="6">
    <location>
        <begin position="1100"/>
        <end position="1117"/>
    </location>
</feature>
<comment type="caution">
    <text evidence="10">The sequence shown here is derived from an EMBL/GenBank/DDBJ whole genome shotgun (WGS) entry which is preliminary data.</text>
</comment>
<evidence type="ECO:0000256" key="4">
    <source>
        <dbReference type="ARBA" id="ARBA00022989"/>
    </source>
</evidence>
<dbReference type="GO" id="GO:0016036">
    <property type="term" value="P:cellular response to phosphate starvation"/>
    <property type="evidence" value="ECO:0007669"/>
    <property type="project" value="TreeGrafter"/>
</dbReference>
<feature type="non-terminal residue" evidence="10">
    <location>
        <position position="1"/>
    </location>
</feature>
<dbReference type="InterPro" id="IPR004331">
    <property type="entry name" value="SPX_dom"/>
</dbReference>
<proteinExistence type="inferred from homology"/>
<feature type="compositionally biased region" description="Low complexity" evidence="6">
    <location>
        <begin position="228"/>
        <end position="237"/>
    </location>
</feature>
<dbReference type="InterPro" id="IPR004342">
    <property type="entry name" value="EXS_C"/>
</dbReference>
<feature type="compositionally biased region" description="Polar residues" evidence="6">
    <location>
        <begin position="133"/>
        <end position="152"/>
    </location>
</feature>
<protein>
    <recommendedName>
        <fullName evidence="12">SPX domain-containing protein</fullName>
    </recommendedName>
</protein>
<evidence type="ECO:0008006" key="12">
    <source>
        <dbReference type="Google" id="ProtNLM"/>
    </source>
</evidence>
<dbReference type="GO" id="GO:0005794">
    <property type="term" value="C:Golgi apparatus"/>
    <property type="evidence" value="ECO:0007669"/>
    <property type="project" value="TreeGrafter"/>
</dbReference>
<dbReference type="Pfam" id="PF03105">
    <property type="entry name" value="SPX"/>
    <property type="match status" value="1"/>
</dbReference>
<dbReference type="GO" id="GO:0005886">
    <property type="term" value="C:plasma membrane"/>
    <property type="evidence" value="ECO:0007669"/>
    <property type="project" value="TreeGrafter"/>
</dbReference>
<feature type="region of interest" description="Disordered" evidence="6">
    <location>
        <begin position="133"/>
        <end position="300"/>
    </location>
</feature>